<evidence type="ECO:0000259" key="2">
    <source>
        <dbReference type="PROSITE" id="PS50883"/>
    </source>
</evidence>
<dbReference type="RefSeq" id="WP_379085301.1">
    <property type="nucleotide sequence ID" value="NZ_JBHTJO010000001.1"/>
</dbReference>
<dbReference type="SMART" id="SM00267">
    <property type="entry name" value="GGDEF"/>
    <property type="match status" value="1"/>
</dbReference>
<protein>
    <submittedName>
        <fullName evidence="4">EAL domain-containing protein</fullName>
    </submittedName>
</protein>
<feature type="domain" description="GGDEF" evidence="3">
    <location>
        <begin position="205"/>
        <end position="338"/>
    </location>
</feature>
<dbReference type="Gene3D" id="3.20.20.450">
    <property type="entry name" value="EAL domain"/>
    <property type="match status" value="1"/>
</dbReference>
<gene>
    <name evidence="4" type="ORF">ACFQ2F_02645</name>
</gene>
<dbReference type="PANTHER" id="PTHR33121:SF79">
    <property type="entry name" value="CYCLIC DI-GMP PHOSPHODIESTERASE PDED-RELATED"/>
    <property type="match status" value="1"/>
</dbReference>
<feature type="region of interest" description="Disordered" evidence="1">
    <location>
        <begin position="1"/>
        <end position="37"/>
    </location>
</feature>
<dbReference type="SUPFAM" id="SSF141868">
    <property type="entry name" value="EAL domain-like"/>
    <property type="match status" value="1"/>
</dbReference>
<evidence type="ECO:0000313" key="4">
    <source>
        <dbReference type="EMBL" id="MFD0985993.1"/>
    </source>
</evidence>
<dbReference type="Pfam" id="PF00990">
    <property type="entry name" value="GGDEF"/>
    <property type="match status" value="1"/>
</dbReference>
<reference evidence="5" key="1">
    <citation type="journal article" date="2019" name="Int. J. Syst. Evol. Microbiol.">
        <title>The Global Catalogue of Microorganisms (GCM) 10K type strain sequencing project: providing services to taxonomists for standard genome sequencing and annotation.</title>
        <authorList>
            <consortium name="The Broad Institute Genomics Platform"/>
            <consortium name="The Broad Institute Genome Sequencing Center for Infectious Disease"/>
            <person name="Wu L."/>
            <person name="Ma J."/>
        </authorList>
    </citation>
    <scope>NUCLEOTIDE SEQUENCE [LARGE SCALE GENOMIC DNA]</scope>
    <source>
        <strain evidence="5">CCUG 61697</strain>
    </source>
</reference>
<dbReference type="PANTHER" id="PTHR33121">
    <property type="entry name" value="CYCLIC DI-GMP PHOSPHODIESTERASE PDEF"/>
    <property type="match status" value="1"/>
</dbReference>
<dbReference type="Pfam" id="PF00563">
    <property type="entry name" value="EAL"/>
    <property type="match status" value="1"/>
</dbReference>
<dbReference type="PROSITE" id="PS50887">
    <property type="entry name" value="GGDEF"/>
    <property type="match status" value="1"/>
</dbReference>
<dbReference type="Proteomes" id="UP001597102">
    <property type="component" value="Unassembled WGS sequence"/>
</dbReference>
<dbReference type="InterPro" id="IPR050706">
    <property type="entry name" value="Cyclic-di-GMP_PDE-like"/>
</dbReference>
<evidence type="ECO:0000313" key="5">
    <source>
        <dbReference type="Proteomes" id="UP001597102"/>
    </source>
</evidence>
<dbReference type="EMBL" id="JBHTJO010000001">
    <property type="protein sequence ID" value="MFD0985993.1"/>
    <property type="molecule type" value="Genomic_DNA"/>
</dbReference>
<dbReference type="CDD" id="cd01948">
    <property type="entry name" value="EAL"/>
    <property type="match status" value="1"/>
</dbReference>
<accession>A0ABW3J6Y5</accession>
<dbReference type="SMART" id="SM00052">
    <property type="entry name" value="EAL"/>
    <property type="match status" value="1"/>
</dbReference>
<dbReference type="SUPFAM" id="SSF55073">
    <property type="entry name" value="Nucleotide cyclase"/>
    <property type="match status" value="1"/>
</dbReference>
<dbReference type="InterPro" id="IPR043128">
    <property type="entry name" value="Rev_trsase/Diguanyl_cyclase"/>
</dbReference>
<evidence type="ECO:0000259" key="3">
    <source>
        <dbReference type="PROSITE" id="PS50887"/>
    </source>
</evidence>
<evidence type="ECO:0000256" key="1">
    <source>
        <dbReference type="SAM" id="MobiDB-lite"/>
    </source>
</evidence>
<dbReference type="CDD" id="cd01949">
    <property type="entry name" value="GGDEF"/>
    <property type="match status" value="1"/>
</dbReference>
<dbReference type="InterPro" id="IPR029787">
    <property type="entry name" value="Nucleotide_cyclase"/>
</dbReference>
<proteinExistence type="predicted"/>
<organism evidence="4 5">
    <name type="scientific">Methyloligella solikamskensis</name>
    <dbReference type="NCBI Taxonomy" id="1177756"/>
    <lineage>
        <taxon>Bacteria</taxon>
        <taxon>Pseudomonadati</taxon>
        <taxon>Pseudomonadota</taxon>
        <taxon>Alphaproteobacteria</taxon>
        <taxon>Hyphomicrobiales</taxon>
        <taxon>Hyphomicrobiaceae</taxon>
        <taxon>Methyloligella</taxon>
    </lineage>
</organism>
<sequence length="600" mass="65831">MATSWRDPSGQGRGDTARKSDEAEIGFSESDEARNSEAHHTITLEDVLHTMGETAYRWDMQRDLISWAENAATVLDVPDLKKLNSGRAFGLHVDAEHAGPRFEALTGGPKRTANSEIRYRTQYRFLPDGRRGSKARWLEEIGRCRIGPDGKPARVEGTIRVIDDWSEKEQRLEFLGSHDELTGQLNRTGLTERLAEMLSSAGPKHDGALLLVAVNDLTLINETYGFDIGDQIIAMVGRRLSRALRGKDCVGRFASNKFGILLHNCPGKGVSVIARRLMSLVGDRPFETGAGGITAGVSVGAVKLPEHATNAQLATGRALQALEAARTNHNDRFMLYQRSERRESERRRAASTADEIVRALNDRRMVLAIQPIVKAKSREIVAYETLLRMHKPDGSIQPAGEFMPVAEKFGLSKLVDARVLELVGELLRMKPTVKFCVNVSPTVSGDRDWLTGLQALANVDRRLPERLIVEINETAAISKLEEMTNFIAEVRRLGTQVALDGFGTGYSSFRHLEGLGIDLVKIDSSFIENVTARVQDGYFVRTLVDLAANLGIATVGEGVGDEATAEALERAGIAFMQGYFFGGPEIAPNVSNSIGRIDLA</sequence>
<name>A0ABW3J6Y5_9HYPH</name>
<dbReference type="InterPro" id="IPR035919">
    <property type="entry name" value="EAL_sf"/>
</dbReference>
<dbReference type="InterPro" id="IPR000160">
    <property type="entry name" value="GGDEF_dom"/>
</dbReference>
<dbReference type="PROSITE" id="PS50883">
    <property type="entry name" value="EAL"/>
    <property type="match status" value="1"/>
</dbReference>
<dbReference type="NCBIfam" id="TIGR00254">
    <property type="entry name" value="GGDEF"/>
    <property type="match status" value="1"/>
</dbReference>
<dbReference type="Gene3D" id="3.30.70.270">
    <property type="match status" value="1"/>
</dbReference>
<feature type="domain" description="EAL" evidence="2">
    <location>
        <begin position="349"/>
        <end position="598"/>
    </location>
</feature>
<dbReference type="InterPro" id="IPR001633">
    <property type="entry name" value="EAL_dom"/>
</dbReference>
<keyword evidence="5" id="KW-1185">Reference proteome</keyword>
<comment type="caution">
    <text evidence="4">The sequence shown here is derived from an EMBL/GenBank/DDBJ whole genome shotgun (WGS) entry which is preliminary data.</text>
</comment>